<keyword evidence="4" id="KW-0521">NADP</keyword>
<protein>
    <submittedName>
        <fullName evidence="12">Uncharacterized protein</fullName>
    </submittedName>
</protein>
<keyword evidence="7" id="KW-0443">Lipid metabolism</keyword>
<dbReference type="PANTHER" id="PTHR43086">
    <property type="entry name" value="VERY-LONG-CHAIN 3-OXOOACYL-COA REDUCTASE"/>
    <property type="match status" value="1"/>
</dbReference>
<dbReference type="PRINTS" id="PR00081">
    <property type="entry name" value="GDHRDH"/>
</dbReference>
<keyword evidence="8" id="KW-0275">Fatty acid biosynthesis</keyword>
<evidence type="ECO:0000256" key="3">
    <source>
        <dbReference type="ARBA" id="ARBA00022832"/>
    </source>
</evidence>
<evidence type="ECO:0000256" key="4">
    <source>
        <dbReference type="ARBA" id="ARBA00022857"/>
    </source>
</evidence>
<reference evidence="12" key="1">
    <citation type="submission" date="2024-02" db="UniProtKB">
        <authorList>
            <consortium name="WormBaseParasite"/>
        </authorList>
    </citation>
    <scope>IDENTIFICATION</scope>
</reference>
<feature type="transmembrane region" description="Helical" evidence="10">
    <location>
        <begin position="12"/>
        <end position="34"/>
    </location>
</feature>
<evidence type="ECO:0000256" key="8">
    <source>
        <dbReference type="ARBA" id="ARBA00023160"/>
    </source>
</evidence>
<dbReference type="FunFam" id="3.40.50.720:FF:000467">
    <property type="entry name" value="Steroid dehydrogenase 4"/>
    <property type="match status" value="1"/>
</dbReference>
<keyword evidence="10" id="KW-1133">Transmembrane helix</keyword>
<evidence type="ECO:0000313" key="11">
    <source>
        <dbReference type="Proteomes" id="UP000887575"/>
    </source>
</evidence>
<keyword evidence="3" id="KW-0276">Fatty acid metabolism</keyword>
<dbReference type="WBParaSite" id="MBELARI_LOCUS10201">
    <property type="protein sequence ID" value="MBELARI_LOCUS10201"/>
    <property type="gene ID" value="MBELARI_LOCUS10201"/>
</dbReference>
<dbReference type="InterPro" id="IPR020904">
    <property type="entry name" value="Sc_DH/Rdtase_CS"/>
</dbReference>
<name>A0AAF3E8G1_9BILA</name>
<dbReference type="Proteomes" id="UP000887575">
    <property type="component" value="Unassembled WGS sequence"/>
</dbReference>
<dbReference type="GO" id="GO:0030497">
    <property type="term" value="P:fatty acid elongation"/>
    <property type="evidence" value="ECO:0007669"/>
    <property type="project" value="TreeGrafter"/>
</dbReference>
<evidence type="ECO:0000256" key="7">
    <source>
        <dbReference type="ARBA" id="ARBA00023098"/>
    </source>
</evidence>
<sequence length="318" mass="35169">MVCECFLKNLGYAALAWAAYKVLVSLYNIIYPFFLSSSGNLLEKAGAKWAVVTGSTDGIGKAYAFELASKGFNLLLISRTASKLEATKKEIAEKSNVEIKTFAFDFTAGNFDQYDYVIKEITSLDVGVLVNNVGLSYEYPERMHEIEGELKRVADITVVNTLPPTLLTAAVLSQMVTRNKGIVINLASAASYHTMTFWGAYSATKKYVQWLSAILRKEYVSTGIIIQTVCPMLVATNMSKVKKTSFFTPDAQKFARAALNTVGVVNETTGYFSHQIQAELLFSLPGWLLDKVIDKGSLAIRKAALRKKEREADTKKEK</sequence>
<comment type="similarity">
    <text evidence="9">Belongs to the short-chain dehydrogenases/reductases (SDR) family. 17-beta-HSD 3 subfamily.</text>
</comment>
<dbReference type="Pfam" id="PF00106">
    <property type="entry name" value="adh_short"/>
    <property type="match status" value="1"/>
</dbReference>
<dbReference type="GO" id="GO:0005783">
    <property type="term" value="C:endoplasmic reticulum"/>
    <property type="evidence" value="ECO:0007669"/>
    <property type="project" value="TreeGrafter"/>
</dbReference>
<evidence type="ECO:0000256" key="6">
    <source>
        <dbReference type="ARBA" id="ARBA00023002"/>
    </source>
</evidence>
<dbReference type="GO" id="GO:0016491">
    <property type="term" value="F:oxidoreductase activity"/>
    <property type="evidence" value="ECO:0007669"/>
    <property type="project" value="UniProtKB-KW"/>
</dbReference>
<organism evidence="11 12">
    <name type="scientific">Mesorhabditis belari</name>
    <dbReference type="NCBI Taxonomy" id="2138241"/>
    <lineage>
        <taxon>Eukaryota</taxon>
        <taxon>Metazoa</taxon>
        <taxon>Ecdysozoa</taxon>
        <taxon>Nematoda</taxon>
        <taxon>Chromadorea</taxon>
        <taxon>Rhabditida</taxon>
        <taxon>Rhabditina</taxon>
        <taxon>Rhabditomorpha</taxon>
        <taxon>Rhabditoidea</taxon>
        <taxon>Rhabditidae</taxon>
        <taxon>Mesorhabditinae</taxon>
        <taxon>Mesorhabditis</taxon>
    </lineage>
</organism>
<evidence type="ECO:0000256" key="9">
    <source>
        <dbReference type="ARBA" id="ARBA00038261"/>
    </source>
</evidence>
<dbReference type="CDD" id="cd05356">
    <property type="entry name" value="17beta-HSD1_like_SDR_c"/>
    <property type="match status" value="1"/>
</dbReference>
<evidence type="ECO:0000313" key="12">
    <source>
        <dbReference type="WBParaSite" id="MBELARI_LOCUS10201"/>
    </source>
</evidence>
<keyword evidence="10" id="KW-0472">Membrane</keyword>
<evidence type="ECO:0000256" key="2">
    <source>
        <dbReference type="ARBA" id="ARBA00022516"/>
    </source>
</evidence>
<keyword evidence="11" id="KW-1185">Reference proteome</keyword>
<dbReference type="AlphaFoldDB" id="A0AAF3E8G1"/>
<evidence type="ECO:0000256" key="10">
    <source>
        <dbReference type="SAM" id="Phobius"/>
    </source>
</evidence>
<dbReference type="InterPro" id="IPR002347">
    <property type="entry name" value="SDR_fam"/>
</dbReference>
<dbReference type="GO" id="GO:0006694">
    <property type="term" value="P:steroid biosynthetic process"/>
    <property type="evidence" value="ECO:0007669"/>
    <property type="project" value="UniProtKB-KW"/>
</dbReference>
<keyword evidence="6" id="KW-0560">Oxidoreductase</keyword>
<evidence type="ECO:0000256" key="5">
    <source>
        <dbReference type="ARBA" id="ARBA00022955"/>
    </source>
</evidence>
<dbReference type="SUPFAM" id="SSF51735">
    <property type="entry name" value="NAD(P)-binding Rossmann-fold domains"/>
    <property type="match status" value="1"/>
</dbReference>
<evidence type="ECO:0000256" key="1">
    <source>
        <dbReference type="ARBA" id="ARBA00005194"/>
    </source>
</evidence>
<comment type="pathway">
    <text evidence="1">Lipid metabolism; fatty acid biosynthesis.</text>
</comment>
<dbReference type="PROSITE" id="PS00061">
    <property type="entry name" value="ADH_SHORT"/>
    <property type="match status" value="1"/>
</dbReference>
<dbReference type="Gene3D" id="3.40.50.720">
    <property type="entry name" value="NAD(P)-binding Rossmann-like Domain"/>
    <property type="match status" value="1"/>
</dbReference>
<dbReference type="PANTHER" id="PTHR43086:SF2">
    <property type="entry name" value="HYDROXYSTEROID DEHYDROGENASE-LIKE PROTEIN 1"/>
    <property type="match status" value="1"/>
</dbReference>
<keyword evidence="10" id="KW-0812">Transmembrane</keyword>
<accession>A0AAF3E8G1</accession>
<proteinExistence type="inferred from homology"/>
<dbReference type="PIRSF" id="PIRSF000126">
    <property type="entry name" value="11-beta-HSD1"/>
    <property type="match status" value="1"/>
</dbReference>
<dbReference type="InterPro" id="IPR036291">
    <property type="entry name" value="NAD(P)-bd_dom_sf"/>
</dbReference>
<keyword evidence="5" id="KW-0752">Steroid biosynthesis</keyword>
<keyword evidence="2" id="KW-0444">Lipid biosynthesis</keyword>